<evidence type="ECO:0000313" key="12">
    <source>
        <dbReference type="EMBL" id="ROZ63985.1"/>
    </source>
</evidence>
<dbReference type="HAMAP" id="MF_00161">
    <property type="entry name" value="LspA"/>
    <property type="match status" value="1"/>
</dbReference>
<keyword evidence="2 9" id="KW-1003">Cell membrane</keyword>
<evidence type="ECO:0000256" key="4">
    <source>
        <dbReference type="ARBA" id="ARBA00022692"/>
    </source>
</evidence>
<feature type="transmembrane region" description="Helical" evidence="9">
    <location>
        <begin position="102"/>
        <end position="122"/>
    </location>
</feature>
<evidence type="ECO:0000256" key="2">
    <source>
        <dbReference type="ARBA" id="ARBA00022475"/>
    </source>
</evidence>
<dbReference type="GO" id="GO:0004190">
    <property type="term" value="F:aspartic-type endopeptidase activity"/>
    <property type="evidence" value="ECO:0007669"/>
    <property type="project" value="UniProtKB-UniRule"/>
</dbReference>
<keyword evidence="3 9" id="KW-0645">Protease</keyword>
<feature type="active site" evidence="9">
    <location>
        <position position="148"/>
    </location>
</feature>
<proteinExistence type="inferred from homology"/>
<feature type="transmembrane region" description="Helical" evidence="9">
    <location>
        <begin position="142"/>
        <end position="163"/>
    </location>
</feature>
<evidence type="ECO:0000256" key="5">
    <source>
        <dbReference type="ARBA" id="ARBA00022750"/>
    </source>
</evidence>
<keyword evidence="4 9" id="KW-0812">Transmembrane</keyword>
<keyword evidence="6 9" id="KW-0378">Hydrolase</keyword>
<organism evidence="12 13">
    <name type="scientific">Kocuria soli</name>
    <dbReference type="NCBI Taxonomy" id="2485125"/>
    <lineage>
        <taxon>Bacteria</taxon>
        <taxon>Bacillati</taxon>
        <taxon>Actinomycetota</taxon>
        <taxon>Actinomycetes</taxon>
        <taxon>Micrococcales</taxon>
        <taxon>Micrococcaceae</taxon>
        <taxon>Kocuria</taxon>
    </lineage>
</organism>
<dbReference type="OrthoDB" id="4308908at2"/>
<accession>A0A3N3ZT86</accession>
<evidence type="ECO:0000256" key="7">
    <source>
        <dbReference type="ARBA" id="ARBA00022989"/>
    </source>
</evidence>
<keyword evidence="5 9" id="KW-0064">Aspartyl protease</keyword>
<protein>
    <recommendedName>
        <fullName evidence="9">Lipoprotein signal peptidase</fullName>
        <ecNumber evidence="9">3.4.23.36</ecNumber>
    </recommendedName>
    <alternativeName>
        <fullName evidence="9">Prolipoprotein signal peptidase</fullName>
    </alternativeName>
    <alternativeName>
        <fullName evidence="9">Signal peptidase II</fullName>
        <shortName evidence="9">SPase II</shortName>
    </alternativeName>
</protein>
<dbReference type="PROSITE" id="PS00855">
    <property type="entry name" value="SPASE_II"/>
    <property type="match status" value="1"/>
</dbReference>
<comment type="subcellular location">
    <subcellularLocation>
        <location evidence="9">Cell membrane</location>
        <topology evidence="9">Multi-pass membrane protein</topology>
    </subcellularLocation>
</comment>
<comment type="function">
    <text evidence="9 10">This protein specifically catalyzes the removal of signal peptides from prolipoproteins.</text>
</comment>
<feature type="transmembrane region" description="Helical" evidence="9">
    <location>
        <begin position="12"/>
        <end position="32"/>
    </location>
</feature>
<evidence type="ECO:0000256" key="3">
    <source>
        <dbReference type="ARBA" id="ARBA00022670"/>
    </source>
</evidence>
<evidence type="ECO:0000256" key="11">
    <source>
        <dbReference type="RuleBase" id="RU004181"/>
    </source>
</evidence>
<sequence length="184" mass="19544">MIPAEQPAASRGRAATGYVLGTLAVSALVYALDQCSKMFVERSMQLGETVPVLGDWLQWHYILNPGAAFSMGEDHTWIFTAIMAVVSVGILAFLPKVRSRPWVVALGLVLGGALGNLTDRLLRWPGFPNGHVVDFIHVKHFAVFNLADCGVVVGIGLIAFLLLTGREADGTRSAGTGRGQEGGG</sequence>
<dbReference type="RefSeq" id="WP_123824566.1">
    <property type="nucleotide sequence ID" value="NZ_RKMF01000004.1"/>
</dbReference>
<dbReference type="GO" id="GO:0006508">
    <property type="term" value="P:proteolysis"/>
    <property type="evidence" value="ECO:0007669"/>
    <property type="project" value="UniProtKB-KW"/>
</dbReference>
<comment type="caution">
    <text evidence="12">The sequence shown here is derived from an EMBL/GenBank/DDBJ whole genome shotgun (WGS) entry which is preliminary data.</text>
</comment>
<dbReference type="AlphaFoldDB" id="A0A3N3ZT86"/>
<dbReference type="InterPro" id="IPR001872">
    <property type="entry name" value="Peptidase_A8"/>
</dbReference>
<comment type="similarity">
    <text evidence="1 9 11">Belongs to the peptidase A8 family.</text>
</comment>
<dbReference type="EMBL" id="RKMF01000004">
    <property type="protein sequence ID" value="ROZ63985.1"/>
    <property type="molecule type" value="Genomic_DNA"/>
</dbReference>
<comment type="pathway">
    <text evidence="9">Protein modification; lipoprotein biosynthesis (signal peptide cleavage).</text>
</comment>
<keyword evidence="13" id="KW-1185">Reference proteome</keyword>
<evidence type="ECO:0000256" key="1">
    <source>
        <dbReference type="ARBA" id="ARBA00006139"/>
    </source>
</evidence>
<name>A0A3N3ZT86_9MICC</name>
<evidence type="ECO:0000256" key="8">
    <source>
        <dbReference type="ARBA" id="ARBA00023136"/>
    </source>
</evidence>
<dbReference type="PANTHER" id="PTHR33695:SF1">
    <property type="entry name" value="LIPOPROTEIN SIGNAL PEPTIDASE"/>
    <property type="match status" value="1"/>
</dbReference>
<feature type="active site" evidence="9">
    <location>
        <position position="134"/>
    </location>
</feature>
<dbReference type="UniPathway" id="UPA00665"/>
<evidence type="ECO:0000256" key="9">
    <source>
        <dbReference type="HAMAP-Rule" id="MF_00161"/>
    </source>
</evidence>
<dbReference type="NCBIfam" id="TIGR00077">
    <property type="entry name" value="lspA"/>
    <property type="match status" value="1"/>
</dbReference>
<evidence type="ECO:0000256" key="6">
    <source>
        <dbReference type="ARBA" id="ARBA00022801"/>
    </source>
</evidence>
<keyword evidence="8 9" id="KW-0472">Membrane</keyword>
<evidence type="ECO:0000313" key="13">
    <source>
        <dbReference type="Proteomes" id="UP000270616"/>
    </source>
</evidence>
<reference evidence="12 13" key="1">
    <citation type="submission" date="2018-10" db="EMBL/GenBank/DDBJ databases">
        <title>Kocuria sp. M5W7-7, whole genome shotgun sequence.</title>
        <authorList>
            <person name="Tuo L."/>
        </authorList>
    </citation>
    <scope>NUCLEOTIDE SEQUENCE [LARGE SCALE GENOMIC DNA]</scope>
    <source>
        <strain evidence="12 13">M5W7-7</strain>
    </source>
</reference>
<dbReference type="EC" id="3.4.23.36" evidence="9"/>
<dbReference type="Proteomes" id="UP000270616">
    <property type="component" value="Unassembled WGS sequence"/>
</dbReference>
<evidence type="ECO:0000256" key="10">
    <source>
        <dbReference type="RuleBase" id="RU000594"/>
    </source>
</evidence>
<feature type="transmembrane region" description="Helical" evidence="9">
    <location>
        <begin position="77"/>
        <end position="95"/>
    </location>
</feature>
<dbReference type="PRINTS" id="PR00781">
    <property type="entry name" value="LIPOSIGPTASE"/>
</dbReference>
<dbReference type="GO" id="GO:0005886">
    <property type="term" value="C:plasma membrane"/>
    <property type="evidence" value="ECO:0007669"/>
    <property type="project" value="UniProtKB-SubCell"/>
</dbReference>
<dbReference type="Pfam" id="PF01252">
    <property type="entry name" value="Peptidase_A8"/>
    <property type="match status" value="1"/>
</dbReference>
<gene>
    <name evidence="9 12" type="primary">lspA</name>
    <name evidence="12" type="ORF">EDL96_04160</name>
</gene>
<dbReference type="PANTHER" id="PTHR33695">
    <property type="entry name" value="LIPOPROTEIN SIGNAL PEPTIDASE"/>
    <property type="match status" value="1"/>
</dbReference>
<keyword evidence="7 9" id="KW-1133">Transmembrane helix</keyword>
<comment type="catalytic activity">
    <reaction evidence="9 10">
        <text>Release of signal peptides from bacterial membrane prolipoproteins. Hydrolyzes -Xaa-Yaa-Zaa-|-(S,diacylglyceryl)Cys-, in which Xaa is hydrophobic (preferably Leu), and Yaa (Ala or Ser) and Zaa (Gly or Ala) have small, neutral side chains.</text>
        <dbReference type="EC" id="3.4.23.36"/>
    </reaction>
</comment>